<dbReference type="AlphaFoldDB" id="A0A2Z3JJX8"/>
<protein>
    <submittedName>
        <fullName evidence="1">HNH endonuclease</fullName>
    </submittedName>
</protein>
<keyword evidence="1" id="KW-0378">Hydrolase</keyword>
<dbReference type="PANTHER" id="PTHR37827:SF1">
    <property type="entry name" value="HNH DOMAIN-CONTAINING PROTEIN"/>
    <property type="match status" value="1"/>
</dbReference>
<dbReference type="EMBL" id="CP029494">
    <property type="protein sequence ID" value="AWN23620.1"/>
    <property type="molecule type" value="Genomic_DNA"/>
</dbReference>
<gene>
    <name evidence="1" type="ORF">DKM44_10575</name>
</gene>
<keyword evidence="1" id="KW-0540">Nuclease</keyword>
<name>A0A2Z3JJX8_9DEIO</name>
<accession>A0A2Z3JJX8</accession>
<organism evidence="1 2">
    <name type="scientific">Deinococcus irradiatisoli</name>
    <dbReference type="NCBI Taxonomy" id="2202254"/>
    <lineage>
        <taxon>Bacteria</taxon>
        <taxon>Thermotogati</taxon>
        <taxon>Deinococcota</taxon>
        <taxon>Deinococci</taxon>
        <taxon>Deinococcales</taxon>
        <taxon>Deinococcaceae</taxon>
        <taxon>Deinococcus</taxon>
    </lineage>
</organism>
<evidence type="ECO:0000313" key="1">
    <source>
        <dbReference type="EMBL" id="AWN23620.1"/>
    </source>
</evidence>
<reference evidence="1 2" key="1">
    <citation type="submission" date="2018-05" db="EMBL/GenBank/DDBJ databases">
        <title>Complete Genome Sequence of Deinococcus sp. strain 17bor-2.</title>
        <authorList>
            <person name="Srinivasan S."/>
        </authorList>
    </citation>
    <scope>NUCLEOTIDE SEQUENCE [LARGE SCALE GENOMIC DNA]</scope>
    <source>
        <strain evidence="1 2">17bor-2</strain>
    </source>
</reference>
<evidence type="ECO:0000313" key="2">
    <source>
        <dbReference type="Proteomes" id="UP000245368"/>
    </source>
</evidence>
<proteinExistence type="predicted"/>
<keyword evidence="2" id="KW-1185">Reference proteome</keyword>
<dbReference type="OrthoDB" id="9802640at2"/>
<sequence length="109" mass="12119">MARKTPNTWPSPRPEAEPLVCALCQRETPTLTEHHLMPISQGRRKGIKVQDLPSVGLCAACHNYVHTTFSNADLAGFYGTLEALQDHEGVQKFVNWVKKQPIGKAVKVK</sequence>
<dbReference type="KEGG" id="dez:DKM44_10575"/>
<dbReference type="Proteomes" id="UP000245368">
    <property type="component" value="Chromosome"/>
</dbReference>
<dbReference type="RefSeq" id="WP_109827348.1">
    <property type="nucleotide sequence ID" value="NZ_CP029494.1"/>
</dbReference>
<dbReference type="PANTHER" id="PTHR37827">
    <property type="entry name" value="TUDOR DOMAIN-CONTAINING PROTEIN"/>
    <property type="match status" value="1"/>
</dbReference>
<dbReference type="GO" id="GO:0004519">
    <property type="term" value="F:endonuclease activity"/>
    <property type="evidence" value="ECO:0007669"/>
    <property type="project" value="UniProtKB-KW"/>
</dbReference>
<keyword evidence="1" id="KW-0255">Endonuclease</keyword>